<dbReference type="Proteomes" id="UP000788153">
    <property type="component" value="Unassembled WGS sequence"/>
</dbReference>
<dbReference type="EMBL" id="JAASQP010000001">
    <property type="protein sequence ID" value="NIJ24841.1"/>
    <property type="molecule type" value="Genomic_DNA"/>
</dbReference>
<keyword evidence="3" id="KW-1185">Reference proteome</keyword>
<organism evidence="2 3">
    <name type="scientific">Sphingomonas japonica</name>
    <dbReference type="NCBI Taxonomy" id="511662"/>
    <lineage>
        <taxon>Bacteria</taxon>
        <taxon>Pseudomonadati</taxon>
        <taxon>Pseudomonadota</taxon>
        <taxon>Alphaproteobacteria</taxon>
        <taxon>Sphingomonadales</taxon>
        <taxon>Sphingomonadaceae</taxon>
        <taxon>Sphingomonas</taxon>
    </lineage>
</organism>
<proteinExistence type="predicted"/>
<name>A0ABX0U2N6_9SPHN</name>
<protein>
    <submittedName>
        <fullName evidence="2">Uncharacterized protein</fullName>
    </submittedName>
</protein>
<reference evidence="2 3" key="1">
    <citation type="submission" date="2020-03" db="EMBL/GenBank/DDBJ databases">
        <title>Genomic Encyclopedia of Type Strains, Phase IV (KMG-IV): sequencing the most valuable type-strain genomes for metagenomic binning, comparative biology and taxonomic classification.</title>
        <authorList>
            <person name="Goeker M."/>
        </authorList>
    </citation>
    <scope>NUCLEOTIDE SEQUENCE [LARGE SCALE GENOMIC DNA]</scope>
    <source>
        <strain evidence="2 3">DSM 22753</strain>
    </source>
</reference>
<feature type="compositionally biased region" description="Polar residues" evidence="1">
    <location>
        <begin position="1"/>
        <end position="16"/>
    </location>
</feature>
<accession>A0ABX0U2N6</accession>
<dbReference type="RefSeq" id="WP_140047269.1">
    <property type="nucleotide sequence ID" value="NZ_BAAAEV010000001.1"/>
</dbReference>
<gene>
    <name evidence="2" type="ORF">FHT01_002383</name>
</gene>
<feature type="region of interest" description="Disordered" evidence="1">
    <location>
        <begin position="1"/>
        <end position="20"/>
    </location>
</feature>
<comment type="caution">
    <text evidence="2">The sequence shown here is derived from an EMBL/GenBank/DDBJ whole genome shotgun (WGS) entry which is preliminary data.</text>
</comment>
<evidence type="ECO:0000313" key="3">
    <source>
        <dbReference type="Proteomes" id="UP000788153"/>
    </source>
</evidence>
<evidence type="ECO:0000313" key="2">
    <source>
        <dbReference type="EMBL" id="NIJ24841.1"/>
    </source>
</evidence>
<evidence type="ECO:0000256" key="1">
    <source>
        <dbReference type="SAM" id="MobiDB-lite"/>
    </source>
</evidence>
<sequence length="108" mass="11138">MPFSEYSTNPSANTTIGGKFVGEDCPPGNINDAIRQLAADGKDLSNTVGAGSAAMPKSGGEFTGDIVRAGRGGYLHHANPAQSDGRLVFKAQGSSRPAAAEGMIVFYY</sequence>